<evidence type="ECO:0000313" key="1">
    <source>
        <dbReference type="EMBL" id="KAK0056010.1"/>
    </source>
</evidence>
<sequence>MVENSRGLADMNSHFSLQTAAPVRSPNLTDYMARRLRLLCSPPQFPEHTCGPLAFQHMFENLRKDGCNIHSGRRGQSFSTSEFPGFCDLEKKSYYPDDYLRTGIHGPPPEAVQYGQRSGDTSTVSHLPELHLPSLWKHSRFSEQIKLKLTRSVDSLSCPSGVSGFQESYDERNAHKLKTDQFRMTECCRVPPMDLSVSSSFRHLNAMCDKQYQAD</sequence>
<dbReference type="Proteomes" id="UP001233172">
    <property type="component" value="Unassembled WGS sequence"/>
</dbReference>
<name>A0AAD8BLZ4_BIOPF</name>
<dbReference type="EMBL" id="JASAOG010000064">
    <property type="protein sequence ID" value="KAK0056010.1"/>
    <property type="molecule type" value="Genomic_DNA"/>
</dbReference>
<protein>
    <submittedName>
        <fullName evidence="1">Uncharacterized protein</fullName>
    </submittedName>
</protein>
<evidence type="ECO:0000313" key="2">
    <source>
        <dbReference type="Proteomes" id="UP001233172"/>
    </source>
</evidence>
<accession>A0AAD8BLZ4</accession>
<proteinExistence type="predicted"/>
<dbReference type="AlphaFoldDB" id="A0AAD8BLZ4"/>
<comment type="caution">
    <text evidence="1">The sequence shown here is derived from an EMBL/GenBank/DDBJ whole genome shotgun (WGS) entry which is preliminary data.</text>
</comment>
<organism evidence="1 2">
    <name type="scientific">Biomphalaria pfeifferi</name>
    <name type="common">Bloodfluke planorb</name>
    <name type="synonym">Freshwater snail</name>
    <dbReference type="NCBI Taxonomy" id="112525"/>
    <lineage>
        <taxon>Eukaryota</taxon>
        <taxon>Metazoa</taxon>
        <taxon>Spiralia</taxon>
        <taxon>Lophotrochozoa</taxon>
        <taxon>Mollusca</taxon>
        <taxon>Gastropoda</taxon>
        <taxon>Heterobranchia</taxon>
        <taxon>Euthyneura</taxon>
        <taxon>Panpulmonata</taxon>
        <taxon>Hygrophila</taxon>
        <taxon>Lymnaeoidea</taxon>
        <taxon>Planorbidae</taxon>
        <taxon>Biomphalaria</taxon>
    </lineage>
</organism>
<reference evidence="1" key="2">
    <citation type="submission" date="2023-04" db="EMBL/GenBank/DDBJ databases">
        <authorList>
            <person name="Bu L."/>
            <person name="Lu L."/>
            <person name="Laidemitt M.R."/>
            <person name="Zhang S.M."/>
            <person name="Mutuku M."/>
            <person name="Mkoji G."/>
            <person name="Steinauer M."/>
            <person name="Loker E.S."/>
        </authorList>
    </citation>
    <scope>NUCLEOTIDE SEQUENCE</scope>
    <source>
        <strain evidence="1">KasaAsao</strain>
        <tissue evidence="1">Whole Snail</tissue>
    </source>
</reference>
<feature type="non-terminal residue" evidence="1">
    <location>
        <position position="215"/>
    </location>
</feature>
<reference evidence="1" key="1">
    <citation type="journal article" date="2023" name="PLoS Negl. Trop. Dis.">
        <title>A genome sequence for Biomphalaria pfeifferi, the major vector snail for the human-infecting parasite Schistosoma mansoni.</title>
        <authorList>
            <person name="Bu L."/>
            <person name="Lu L."/>
            <person name="Laidemitt M.R."/>
            <person name="Zhang S.M."/>
            <person name="Mutuku M."/>
            <person name="Mkoji G."/>
            <person name="Steinauer M."/>
            <person name="Loker E.S."/>
        </authorList>
    </citation>
    <scope>NUCLEOTIDE SEQUENCE</scope>
    <source>
        <strain evidence="1">KasaAsao</strain>
    </source>
</reference>
<keyword evidence="2" id="KW-1185">Reference proteome</keyword>
<gene>
    <name evidence="1" type="ORF">Bpfe_014411</name>
</gene>